<keyword evidence="7" id="KW-0443">Lipid metabolism</keyword>
<evidence type="ECO:0000313" key="13">
    <source>
        <dbReference type="EMBL" id="GIY56792.1"/>
    </source>
</evidence>
<dbReference type="InterPro" id="IPR042231">
    <property type="entry name" value="Cho/carn_acyl_trans_2"/>
</dbReference>
<gene>
    <name evidence="13" type="primary">CPT1A</name>
    <name evidence="13" type="ORF">CDAR_218821</name>
</gene>
<evidence type="ECO:0000256" key="4">
    <source>
        <dbReference type="ARBA" id="ARBA00022692"/>
    </source>
</evidence>
<evidence type="ECO:0000256" key="3">
    <source>
        <dbReference type="ARBA" id="ARBA00022679"/>
    </source>
</evidence>
<evidence type="ECO:0000256" key="10">
    <source>
        <dbReference type="PIRSR" id="PIRSR600542-1"/>
    </source>
</evidence>
<evidence type="ECO:0000256" key="5">
    <source>
        <dbReference type="ARBA" id="ARBA00022832"/>
    </source>
</evidence>
<evidence type="ECO:0000256" key="6">
    <source>
        <dbReference type="ARBA" id="ARBA00022989"/>
    </source>
</evidence>
<protein>
    <submittedName>
        <fullName evidence="13">Carnitine O-palmitoyltransferase 1, liver isoform</fullName>
    </submittedName>
</protein>
<comment type="subcellular location">
    <subcellularLocation>
        <location evidence="1">Membrane</location>
        <topology evidence="1">Multi-pass membrane protein</topology>
    </subcellularLocation>
</comment>
<keyword evidence="6 11" id="KW-1133">Transmembrane helix</keyword>
<feature type="domain" description="Choline/carnitine acyltransferase" evidence="12">
    <location>
        <begin position="242"/>
        <end position="825"/>
    </location>
</feature>
<feature type="active site" description="Proton acceptor" evidence="10">
    <location>
        <position position="537"/>
    </location>
</feature>
<sequence length="839" mass="97170">MNTDLKERSSASFERGSLQRNTSPFKMRQETLLIEKELLRRNSCFSCNVVRVTDVEERNWNFFFLVRKMAEARIAVAEPRVNTTEEITTPETWREVFKTFRSAATKRYYKARNLIYNGVWPASLSNVRLTVLVCITLMLVEPNITSYANNWLWNIANILYIPKSFPRSLQALIVSSIIGIFSFIFLMILRQGFLRLLLSYRGWMYENPKSHSFMTMMWCGGVKLLSGYKPSLYSCQRSLPRLPVPAVKETLKRLNESLKPLCTEEELKEIKKLGKEFESTMAHKLQNVLYLKSWFCQNYVSDWWEKYAYLMSRSPLPNNSNYYICDECYWMPTDKSVSRAATLVYSLLMFKRLIDREELEPLVIRNTIPICMAQYERLYSSARIPGENNDRILHCEESKHIVIHVNGIYYKLDICDAKNQLLAPTTLEEQLNWIVKDAALHAENLSEYEKSVAALTTLKRNQWATIRTKHMNTGVNKDTRRIIERAIFIVTLADYEPKNLTDKGKFLLHGDGKSIWFDKSFHLIIFSNGAAGLNCEHTVADAPAMAHMWEYILSREVIEKLFDENGYCMPFSRVFKQAKIKPSQRLIWEVTLELQNYIEEALSLAKVSNEDLDLEVYDHKKFGKGAMKKCKVSPDAFVQLAIQLAYYKDAKKFVQTYEASMTRLYQGGRTETVRSCTVEAKDFVLNMVQNDVDITTKRALLQRAATKHQNLYRDAMNGKGIDRHLFALYVACKGLGYENEFLHKIITRPWTLSTSQTPHTQMTSLPDANLHIFDDKLCTGGGFGPVSDDGYGFSYIFPSDHRFFFHVSSKHSCAQTSSKRFVQLFCESMEEMVSLFNED</sequence>
<dbReference type="InterPro" id="IPR000542">
    <property type="entry name" value="Carn_acyl_trans"/>
</dbReference>
<proteinExistence type="inferred from homology"/>
<dbReference type="PROSITE" id="PS00439">
    <property type="entry name" value="ACYLTRANSF_C_1"/>
    <property type="match status" value="1"/>
</dbReference>
<dbReference type="GO" id="GO:0009437">
    <property type="term" value="P:carnitine metabolic process"/>
    <property type="evidence" value="ECO:0007669"/>
    <property type="project" value="TreeGrafter"/>
</dbReference>
<keyword evidence="4 11" id="KW-0812">Transmembrane</keyword>
<dbReference type="InterPro" id="IPR023213">
    <property type="entry name" value="CAT-like_dom_sf"/>
</dbReference>
<evidence type="ECO:0000313" key="14">
    <source>
        <dbReference type="Proteomes" id="UP001054837"/>
    </source>
</evidence>
<dbReference type="FunFam" id="3.30.559.10:FF:000002">
    <property type="entry name" value="carnitine O-palmitoyltransferase 1, liver isoform"/>
    <property type="match status" value="1"/>
</dbReference>
<dbReference type="InterPro" id="IPR039551">
    <property type="entry name" value="Cho/carn_acyl_trans"/>
</dbReference>
<organism evidence="13 14">
    <name type="scientific">Caerostris darwini</name>
    <dbReference type="NCBI Taxonomy" id="1538125"/>
    <lineage>
        <taxon>Eukaryota</taxon>
        <taxon>Metazoa</taxon>
        <taxon>Ecdysozoa</taxon>
        <taxon>Arthropoda</taxon>
        <taxon>Chelicerata</taxon>
        <taxon>Arachnida</taxon>
        <taxon>Araneae</taxon>
        <taxon>Araneomorphae</taxon>
        <taxon>Entelegynae</taxon>
        <taxon>Araneoidea</taxon>
        <taxon>Araneidae</taxon>
        <taxon>Caerostris</taxon>
    </lineage>
</organism>
<evidence type="ECO:0000259" key="12">
    <source>
        <dbReference type="Pfam" id="PF00755"/>
    </source>
</evidence>
<comment type="similarity">
    <text evidence="2">Belongs to the carnitine/choline acetyltransferase family.</text>
</comment>
<dbReference type="EMBL" id="BPLQ01011222">
    <property type="protein sequence ID" value="GIY56792.1"/>
    <property type="molecule type" value="Genomic_DNA"/>
</dbReference>
<keyword evidence="3" id="KW-0808">Transferase</keyword>
<keyword evidence="14" id="KW-1185">Reference proteome</keyword>
<name>A0AAV4UG44_9ARAC</name>
<keyword evidence="8 11" id="KW-0472">Membrane</keyword>
<reference evidence="13 14" key="1">
    <citation type="submission" date="2021-06" db="EMBL/GenBank/DDBJ databases">
        <title>Caerostris darwini draft genome.</title>
        <authorList>
            <person name="Kono N."/>
            <person name="Arakawa K."/>
        </authorList>
    </citation>
    <scope>NUCLEOTIDE SEQUENCE [LARGE SCALE GENOMIC DNA]</scope>
</reference>
<dbReference type="Proteomes" id="UP001054837">
    <property type="component" value="Unassembled WGS sequence"/>
</dbReference>
<dbReference type="GO" id="GO:0005739">
    <property type="term" value="C:mitochondrion"/>
    <property type="evidence" value="ECO:0007669"/>
    <property type="project" value="TreeGrafter"/>
</dbReference>
<evidence type="ECO:0000256" key="11">
    <source>
        <dbReference type="SAM" id="Phobius"/>
    </source>
</evidence>
<feature type="transmembrane region" description="Helical" evidence="11">
    <location>
        <begin position="169"/>
        <end position="189"/>
    </location>
</feature>
<comment type="caution">
    <text evidence="13">The sequence shown here is derived from an EMBL/GenBank/DDBJ whole genome shotgun (WGS) entry which is preliminary data.</text>
</comment>
<dbReference type="Pfam" id="PF00755">
    <property type="entry name" value="Carn_acyltransf"/>
    <property type="match status" value="1"/>
</dbReference>
<dbReference type="PANTHER" id="PTHR22589:SF112">
    <property type="entry name" value="CHOLINE_CARNITINE ACYLTRANSFERASE DOMAIN-CONTAINING PROTEIN"/>
    <property type="match status" value="1"/>
</dbReference>
<keyword evidence="5" id="KW-0276">Fatty acid metabolism</keyword>
<evidence type="ECO:0000256" key="1">
    <source>
        <dbReference type="ARBA" id="ARBA00004141"/>
    </source>
</evidence>
<evidence type="ECO:0000256" key="9">
    <source>
        <dbReference type="ARBA" id="ARBA00023315"/>
    </source>
</evidence>
<dbReference type="Gene3D" id="3.30.559.10">
    <property type="entry name" value="Chloramphenicol acetyltransferase-like domain"/>
    <property type="match status" value="1"/>
</dbReference>
<dbReference type="GO" id="GO:0016020">
    <property type="term" value="C:membrane"/>
    <property type="evidence" value="ECO:0007669"/>
    <property type="project" value="UniProtKB-SubCell"/>
</dbReference>
<dbReference type="PANTHER" id="PTHR22589">
    <property type="entry name" value="CARNITINE O-ACYLTRANSFERASE"/>
    <property type="match status" value="1"/>
</dbReference>
<evidence type="ECO:0000256" key="2">
    <source>
        <dbReference type="ARBA" id="ARBA00005232"/>
    </source>
</evidence>
<dbReference type="SUPFAM" id="SSF52777">
    <property type="entry name" value="CoA-dependent acyltransferases"/>
    <property type="match status" value="2"/>
</dbReference>
<evidence type="ECO:0000256" key="8">
    <source>
        <dbReference type="ARBA" id="ARBA00023136"/>
    </source>
</evidence>
<evidence type="ECO:0000256" key="7">
    <source>
        <dbReference type="ARBA" id="ARBA00023098"/>
    </source>
</evidence>
<dbReference type="AlphaFoldDB" id="A0AAV4UG44"/>
<keyword evidence="9" id="KW-0012">Acyltransferase</keyword>
<dbReference type="GO" id="GO:0004095">
    <property type="term" value="F:carnitine O-palmitoyltransferase activity"/>
    <property type="evidence" value="ECO:0007669"/>
    <property type="project" value="TreeGrafter"/>
</dbReference>
<dbReference type="GO" id="GO:0006631">
    <property type="term" value="P:fatty acid metabolic process"/>
    <property type="evidence" value="ECO:0007669"/>
    <property type="project" value="UniProtKB-KW"/>
</dbReference>
<dbReference type="Gene3D" id="3.30.559.70">
    <property type="entry name" value="Choline/Carnitine o-acyltransferase, domain 2"/>
    <property type="match status" value="1"/>
</dbReference>
<accession>A0AAV4UG44</accession>